<dbReference type="Proteomes" id="UP000010796">
    <property type="component" value="Chromosome"/>
</dbReference>
<keyword evidence="2" id="KW-1185">Reference proteome</keyword>
<sequence length="64" mass="7284">MDSSQPQIKIDFFLNDFFRGISKGPDPGLFCPKTMEVWHTSNDRTDYPFLPLLSDVGMGSRTTK</sequence>
<protein>
    <submittedName>
        <fullName evidence="1">Uncharacterized protein</fullName>
    </submittedName>
</protein>
<evidence type="ECO:0000313" key="1">
    <source>
        <dbReference type="EMBL" id="AGA80734.1"/>
    </source>
</evidence>
<organism evidence="1 2">
    <name type="scientific">Echinicola vietnamensis (strain DSM 17526 / LMG 23754 / KMM 6221)</name>
    <dbReference type="NCBI Taxonomy" id="926556"/>
    <lineage>
        <taxon>Bacteria</taxon>
        <taxon>Pseudomonadati</taxon>
        <taxon>Bacteroidota</taxon>
        <taxon>Cytophagia</taxon>
        <taxon>Cytophagales</taxon>
        <taxon>Cyclobacteriaceae</taxon>
        <taxon>Echinicola</taxon>
    </lineage>
</organism>
<dbReference type="HOGENOM" id="CLU_2860556_0_0_10"/>
<dbReference type="AlphaFoldDB" id="L0G3C2"/>
<reference evidence="2" key="1">
    <citation type="submission" date="2012-02" db="EMBL/GenBank/DDBJ databases">
        <title>The complete genome of Echinicola vietnamensis DSM 17526.</title>
        <authorList>
            <person name="Lucas S."/>
            <person name="Copeland A."/>
            <person name="Lapidus A."/>
            <person name="Glavina del Rio T."/>
            <person name="Dalin E."/>
            <person name="Tice H."/>
            <person name="Bruce D."/>
            <person name="Goodwin L."/>
            <person name="Pitluck S."/>
            <person name="Peters L."/>
            <person name="Ovchinnikova G."/>
            <person name="Teshima H."/>
            <person name="Kyrpides N."/>
            <person name="Mavromatis K."/>
            <person name="Ivanova N."/>
            <person name="Brettin T."/>
            <person name="Detter J.C."/>
            <person name="Han C."/>
            <person name="Larimer F."/>
            <person name="Land M."/>
            <person name="Hauser L."/>
            <person name="Markowitz V."/>
            <person name="Cheng J.-F."/>
            <person name="Hugenholtz P."/>
            <person name="Woyke T."/>
            <person name="Wu D."/>
            <person name="Brambilla E."/>
            <person name="Klenk H.-P."/>
            <person name="Eisen J.A."/>
        </authorList>
    </citation>
    <scope>NUCLEOTIDE SEQUENCE [LARGE SCALE GENOMIC DNA]</scope>
    <source>
        <strain evidence="2">DSM 17526 / LMG 23754 / KMM 6221</strain>
    </source>
</reference>
<dbReference type="EMBL" id="CP003346">
    <property type="protein sequence ID" value="AGA80734.1"/>
    <property type="molecule type" value="Genomic_DNA"/>
</dbReference>
<dbReference type="KEGG" id="evi:Echvi_4561"/>
<gene>
    <name evidence="1" type="ordered locus">Echvi_4561</name>
</gene>
<name>L0G3C2_ECHVK</name>
<accession>L0G3C2</accession>
<proteinExistence type="predicted"/>
<evidence type="ECO:0000313" key="2">
    <source>
        <dbReference type="Proteomes" id="UP000010796"/>
    </source>
</evidence>